<evidence type="ECO:0000256" key="6">
    <source>
        <dbReference type="SAM" id="MobiDB-lite"/>
    </source>
</evidence>
<evidence type="ECO:0000313" key="7">
    <source>
        <dbReference type="Proteomes" id="UP001652623"/>
    </source>
</evidence>
<dbReference type="GO" id="GO:0005840">
    <property type="term" value="C:ribosome"/>
    <property type="evidence" value="ECO:0007669"/>
    <property type="project" value="UniProtKB-KW"/>
</dbReference>
<evidence type="ECO:0000256" key="4">
    <source>
        <dbReference type="ARBA" id="ARBA00035250"/>
    </source>
</evidence>
<evidence type="ECO:0000256" key="1">
    <source>
        <dbReference type="ARBA" id="ARBA00008434"/>
    </source>
</evidence>
<dbReference type="AlphaFoldDB" id="A0A6P3ZGL3"/>
<dbReference type="Proteomes" id="UP001652623">
    <property type="component" value="Chromosome 1"/>
</dbReference>
<keyword evidence="3" id="KW-0687">Ribonucleoprotein</keyword>
<feature type="compositionally biased region" description="Low complexity" evidence="6">
    <location>
        <begin position="202"/>
        <end position="214"/>
    </location>
</feature>
<evidence type="ECO:0000256" key="3">
    <source>
        <dbReference type="ARBA" id="ARBA00023274"/>
    </source>
</evidence>
<feature type="compositionally biased region" description="Low complexity" evidence="6">
    <location>
        <begin position="116"/>
        <end position="133"/>
    </location>
</feature>
<feature type="compositionally biased region" description="Low complexity" evidence="6">
    <location>
        <begin position="22"/>
        <end position="57"/>
    </location>
</feature>
<dbReference type="PANTHER" id="PTHR47546:SF3">
    <property type="entry name" value="30S RIBOSOMAL PROTEIN S15, CHLOROPLASTIC"/>
    <property type="match status" value="1"/>
</dbReference>
<dbReference type="HAMAP" id="MF_01343_B">
    <property type="entry name" value="Ribosomal_uS15_B"/>
    <property type="match status" value="1"/>
</dbReference>
<feature type="compositionally biased region" description="Basic and acidic residues" evidence="6">
    <location>
        <begin position="90"/>
        <end position="107"/>
    </location>
</feature>
<evidence type="ECO:0000256" key="2">
    <source>
        <dbReference type="ARBA" id="ARBA00022980"/>
    </source>
</evidence>
<name>A0A6P3ZGL3_ZIZJJ</name>
<dbReference type="GO" id="GO:0003735">
    <property type="term" value="F:structural constituent of ribosome"/>
    <property type="evidence" value="ECO:0007669"/>
    <property type="project" value="InterPro"/>
</dbReference>
<protein>
    <recommendedName>
        <fullName evidence="4">Small ribosomal subunit protein uS15c</fullName>
    </recommendedName>
    <alternativeName>
        <fullName evidence="5">30S ribosomal protein S15, chloroplastic</fullName>
    </alternativeName>
</protein>
<reference evidence="7" key="1">
    <citation type="submission" date="2025-05" db="UniProtKB">
        <authorList>
            <consortium name="RefSeq"/>
        </authorList>
    </citation>
    <scope>NUCLEOTIDE SEQUENCE [LARGE SCALE GENOMIC DNA]</scope>
</reference>
<dbReference type="PANTHER" id="PTHR47546">
    <property type="entry name" value="S15/NS1, RNA-BINDING PROTEIN"/>
    <property type="match status" value="1"/>
</dbReference>
<dbReference type="GO" id="GO:1990904">
    <property type="term" value="C:ribonucleoprotein complex"/>
    <property type="evidence" value="ECO:0007669"/>
    <property type="project" value="UniProtKB-KW"/>
</dbReference>
<comment type="similarity">
    <text evidence="1">Belongs to the universal ribosomal protein uS15 family.</text>
</comment>
<dbReference type="InterPro" id="IPR000589">
    <property type="entry name" value="Ribosomal_uS15"/>
</dbReference>
<feature type="region of interest" description="Disordered" evidence="6">
    <location>
        <begin position="20"/>
        <end position="139"/>
    </location>
</feature>
<dbReference type="FunCoup" id="A0A6P3ZGL3">
    <property type="interactions" value="2093"/>
</dbReference>
<dbReference type="GeneID" id="107414102"/>
<dbReference type="SUPFAM" id="SSF47060">
    <property type="entry name" value="S15/NS1 RNA-binding domain"/>
    <property type="match status" value="1"/>
</dbReference>
<proteinExistence type="inferred from homology"/>
<dbReference type="RefSeq" id="XP_015877688.3">
    <property type="nucleotide sequence ID" value="XM_016022202.4"/>
</dbReference>
<dbReference type="NCBIfam" id="TIGR00952">
    <property type="entry name" value="S15_bact"/>
    <property type="match status" value="1"/>
</dbReference>
<feature type="compositionally biased region" description="Low complexity" evidence="6">
    <location>
        <begin position="76"/>
        <end position="89"/>
    </location>
</feature>
<dbReference type="CDD" id="cd00353">
    <property type="entry name" value="Ribosomal_S15p_S13e"/>
    <property type="match status" value="1"/>
</dbReference>
<evidence type="ECO:0000256" key="5">
    <source>
        <dbReference type="ARBA" id="ARBA00035484"/>
    </source>
</evidence>
<gene>
    <name evidence="8" type="primary">LOC107414102</name>
</gene>
<dbReference type="InterPro" id="IPR005290">
    <property type="entry name" value="Ribosomal_uS15_bac-type"/>
</dbReference>
<feature type="region of interest" description="Disordered" evidence="6">
    <location>
        <begin position="172"/>
        <end position="218"/>
    </location>
</feature>
<dbReference type="InParanoid" id="A0A6P3ZGL3"/>
<keyword evidence="7" id="KW-1185">Reference proteome</keyword>
<dbReference type="GO" id="GO:0006412">
    <property type="term" value="P:translation"/>
    <property type="evidence" value="ECO:0007669"/>
    <property type="project" value="InterPro"/>
</dbReference>
<evidence type="ECO:0000313" key="8">
    <source>
        <dbReference type="RefSeq" id="XP_015877688.3"/>
    </source>
</evidence>
<reference evidence="8" key="2">
    <citation type="submission" date="2025-08" db="UniProtKB">
        <authorList>
            <consortium name="RefSeq"/>
        </authorList>
    </citation>
    <scope>IDENTIFICATION</scope>
    <source>
        <tissue evidence="8">Seedling</tissue>
    </source>
</reference>
<keyword evidence="2" id="KW-0689">Ribosomal protein</keyword>
<dbReference type="InterPro" id="IPR009068">
    <property type="entry name" value="uS15_NS1_RNA-bd_sf"/>
</dbReference>
<dbReference type="SMART" id="SM01387">
    <property type="entry name" value="Ribosomal_S15"/>
    <property type="match status" value="1"/>
</dbReference>
<sequence length="452" mass="50796">MALQLRSKARTFSNPSFIRLFSTNSSSSSNPSDPSDPNDESNSSSSSQSSLSSYFSDVKASLRQTQSYPRPEPRRPASSSSNHPSFSRPSKIESFDEIRKNLSEFRRATSAPPPTAKSNSTPTSSSPRGSGSSQHISFEELYKQNVVGMAQNAEKSGGGRQSFEAIRESLKQLSSSQNEKKGVDPMSLSTFKNTLRLKPKDSSSSSSSSSSSPSMVIGGTDASPFSLFGEVSREKKDKDRSDAMRAEFVKMYSYGELGEKLKTLRPVAKGDDWFSLGELNDRLIKLRDLEDKETESKIGGNSYRDLRDSLLKLKLPEDEKPKLHRIDILGQLGRTPDFMLQTPKEHLVEKYFHPDNMSSEEKLKIELAKVRDEFKMSESDCGSARVQVAQLTTKIKHLSSVLHKKDKHSRKGLLAMVQRRKRILKYLRRKDWESYCLVLDKLGLRDNPDYKH</sequence>
<dbReference type="KEGG" id="zju:107414102"/>
<organism evidence="7 8">
    <name type="scientific">Ziziphus jujuba</name>
    <name type="common">Chinese jujube</name>
    <name type="synonym">Ziziphus sativa</name>
    <dbReference type="NCBI Taxonomy" id="326968"/>
    <lineage>
        <taxon>Eukaryota</taxon>
        <taxon>Viridiplantae</taxon>
        <taxon>Streptophyta</taxon>
        <taxon>Embryophyta</taxon>
        <taxon>Tracheophyta</taxon>
        <taxon>Spermatophyta</taxon>
        <taxon>Magnoliopsida</taxon>
        <taxon>eudicotyledons</taxon>
        <taxon>Gunneridae</taxon>
        <taxon>Pentapetalae</taxon>
        <taxon>rosids</taxon>
        <taxon>fabids</taxon>
        <taxon>Rosales</taxon>
        <taxon>Rhamnaceae</taxon>
        <taxon>Paliureae</taxon>
        <taxon>Ziziphus</taxon>
    </lineage>
</organism>
<accession>A0A6P3ZGL3</accession>
<dbReference type="Pfam" id="PF00312">
    <property type="entry name" value="Ribosomal_S15"/>
    <property type="match status" value="1"/>
</dbReference>
<dbReference type="Gene3D" id="1.10.287.10">
    <property type="entry name" value="S15/NS1, RNA-binding"/>
    <property type="match status" value="1"/>
</dbReference>
<dbReference type="GO" id="GO:0005737">
    <property type="term" value="C:cytoplasm"/>
    <property type="evidence" value="ECO:0007669"/>
    <property type="project" value="UniProtKB-ARBA"/>
</dbReference>